<dbReference type="EMBL" id="JBHTJA010000037">
    <property type="protein sequence ID" value="MFD0902535.1"/>
    <property type="molecule type" value="Genomic_DNA"/>
</dbReference>
<feature type="compositionally biased region" description="Gly residues" evidence="1">
    <location>
        <begin position="283"/>
        <end position="317"/>
    </location>
</feature>
<evidence type="ECO:0008006" key="4">
    <source>
        <dbReference type="Google" id="ProtNLM"/>
    </source>
</evidence>
<proteinExistence type="predicted"/>
<feature type="region of interest" description="Disordered" evidence="1">
    <location>
        <begin position="167"/>
        <end position="317"/>
    </location>
</feature>
<sequence>MGNNAERFPIRDGKQFPSYDFSEMSFDDVKNQLSSIRPEAVGDASTAYKDAADILAKMTTALRTDFAKRIKDNWQGESAQKALDQLGQIYQTAGTLSDKSHNTATTYNWYKVNILDWYKTAAQDMEDGYIHTDGDDENARKFIAKFSRRMGEAYNAHPDTIEKDLPREIGNFGNPPGNGPGGFPGGGGGGGIPGGGGGGGIPGGGGAGMPKFGGDGAGGIPGGGAGGGGFGGESPFSPPSNNGPHLQPGEVNPGGAWGSGAGAGGLGGSPFGSGSGTDLSSFPGGGPPGGGGGGLPGGGGGGLPGGGGGGLPGGGGGGIPGGAPGAFGGVGAGGMGPGGAGAGMGAAGRGAGGAGGARPMGMPMAPGGGGGAGQGDQERERETWLTEDEDVWGADDDTAPPVIG</sequence>
<reference evidence="3" key="1">
    <citation type="journal article" date="2019" name="Int. J. Syst. Evol. Microbiol.">
        <title>The Global Catalogue of Microorganisms (GCM) 10K type strain sequencing project: providing services to taxonomists for standard genome sequencing and annotation.</title>
        <authorList>
            <consortium name="The Broad Institute Genomics Platform"/>
            <consortium name="The Broad Institute Genome Sequencing Center for Infectious Disease"/>
            <person name="Wu L."/>
            <person name="Ma J."/>
        </authorList>
    </citation>
    <scope>NUCLEOTIDE SEQUENCE [LARGE SCALE GENOMIC DNA]</scope>
    <source>
        <strain evidence="3">JCM 31202</strain>
    </source>
</reference>
<feature type="compositionally biased region" description="Gly residues" evidence="1">
    <location>
        <begin position="255"/>
        <end position="275"/>
    </location>
</feature>
<feature type="compositionally biased region" description="Gly residues" evidence="1">
    <location>
        <begin position="179"/>
        <end position="232"/>
    </location>
</feature>
<gene>
    <name evidence="2" type="ORF">ACFQ11_19205</name>
</gene>
<feature type="compositionally biased region" description="Acidic residues" evidence="1">
    <location>
        <begin position="385"/>
        <end position="398"/>
    </location>
</feature>
<name>A0ABW3ESI9_9ACTN</name>
<dbReference type="RefSeq" id="WP_378300416.1">
    <property type="nucleotide sequence ID" value="NZ_JBHTJA010000037.1"/>
</dbReference>
<evidence type="ECO:0000313" key="3">
    <source>
        <dbReference type="Proteomes" id="UP001596972"/>
    </source>
</evidence>
<protein>
    <recommendedName>
        <fullName evidence="4">WXG100 family type VII secretion target</fullName>
    </recommendedName>
</protein>
<dbReference type="Proteomes" id="UP001596972">
    <property type="component" value="Unassembled WGS sequence"/>
</dbReference>
<evidence type="ECO:0000313" key="2">
    <source>
        <dbReference type="EMBL" id="MFD0902535.1"/>
    </source>
</evidence>
<accession>A0ABW3ESI9</accession>
<organism evidence="2 3">
    <name type="scientific">Actinomadura sediminis</name>
    <dbReference type="NCBI Taxonomy" id="1038904"/>
    <lineage>
        <taxon>Bacteria</taxon>
        <taxon>Bacillati</taxon>
        <taxon>Actinomycetota</taxon>
        <taxon>Actinomycetes</taxon>
        <taxon>Streptosporangiales</taxon>
        <taxon>Thermomonosporaceae</taxon>
        <taxon>Actinomadura</taxon>
    </lineage>
</organism>
<keyword evidence="3" id="KW-1185">Reference proteome</keyword>
<feature type="region of interest" description="Disordered" evidence="1">
    <location>
        <begin position="344"/>
        <end position="404"/>
    </location>
</feature>
<feature type="compositionally biased region" description="Low complexity" evidence="1">
    <location>
        <begin position="233"/>
        <end position="244"/>
    </location>
</feature>
<comment type="caution">
    <text evidence="2">The sequence shown here is derived from an EMBL/GenBank/DDBJ whole genome shotgun (WGS) entry which is preliminary data.</text>
</comment>
<evidence type="ECO:0000256" key="1">
    <source>
        <dbReference type="SAM" id="MobiDB-lite"/>
    </source>
</evidence>
<feature type="compositionally biased region" description="Gly residues" evidence="1">
    <location>
        <begin position="344"/>
        <end position="358"/>
    </location>
</feature>